<evidence type="ECO:0008006" key="3">
    <source>
        <dbReference type="Google" id="ProtNLM"/>
    </source>
</evidence>
<evidence type="ECO:0000313" key="1">
    <source>
        <dbReference type="EMBL" id="MDA0635547.1"/>
    </source>
</evidence>
<protein>
    <recommendedName>
        <fullName evidence="3">Aminoglycoside phosphotransferase family protein</fullName>
    </recommendedName>
</protein>
<reference evidence="1" key="1">
    <citation type="submission" date="2022-11" db="EMBL/GenBank/DDBJ databases">
        <title>Nonomuraea corallina sp. nov., a new species of the genus Nonomuraea isolated from sea side sediment in Thai sea.</title>
        <authorList>
            <person name="Ngamcharungchit C."/>
            <person name="Matsumoto A."/>
            <person name="Suriyachadkun C."/>
            <person name="Panbangred W."/>
            <person name="Inahashi Y."/>
            <person name="Intra B."/>
        </authorList>
    </citation>
    <scope>NUCLEOTIDE SEQUENCE</scope>
    <source>
        <strain evidence="1">MCN248</strain>
    </source>
</reference>
<dbReference type="EMBL" id="JAPNNL010000073">
    <property type="protein sequence ID" value="MDA0635547.1"/>
    <property type="molecule type" value="Genomic_DNA"/>
</dbReference>
<keyword evidence="2" id="KW-1185">Reference proteome</keyword>
<gene>
    <name evidence="1" type="ORF">OUY22_19180</name>
</gene>
<feature type="non-terminal residue" evidence="1">
    <location>
        <position position="1"/>
    </location>
</feature>
<name>A0ABT4SEC2_9ACTN</name>
<organism evidence="1 2">
    <name type="scientific">Nonomuraea corallina</name>
    <dbReference type="NCBI Taxonomy" id="2989783"/>
    <lineage>
        <taxon>Bacteria</taxon>
        <taxon>Bacillati</taxon>
        <taxon>Actinomycetota</taxon>
        <taxon>Actinomycetes</taxon>
        <taxon>Streptosporangiales</taxon>
        <taxon>Streptosporangiaceae</taxon>
        <taxon>Nonomuraea</taxon>
    </lineage>
</organism>
<sequence length="137" mass="14460">CAPDEPRALLHGAPSLGSLLPVTAERPGALLTGDDLSAGTPEGDVGWLAGELVEFRALADRLPAGSPFDYDALIRALLDGYDAPLDLAAVGRAAAVRFLCHVHDFAAYVKWHELLGDYLKLVADTIDAAADGRLITR</sequence>
<evidence type="ECO:0000313" key="2">
    <source>
        <dbReference type="Proteomes" id="UP001144036"/>
    </source>
</evidence>
<dbReference type="Proteomes" id="UP001144036">
    <property type="component" value="Unassembled WGS sequence"/>
</dbReference>
<accession>A0ABT4SEC2</accession>
<comment type="caution">
    <text evidence="1">The sequence shown here is derived from an EMBL/GenBank/DDBJ whole genome shotgun (WGS) entry which is preliminary data.</text>
</comment>
<proteinExistence type="predicted"/>